<gene>
    <name evidence="2" type="ORF">N0F65_003755</name>
</gene>
<dbReference type="CDD" id="cd00024">
    <property type="entry name" value="CD_CSD"/>
    <property type="match status" value="1"/>
</dbReference>
<reference evidence="2" key="2">
    <citation type="journal article" date="2023" name="Microbiol Resour">
        <title>Decontamination and Annotation of the Draft Genome Sequence of the Oomycete Lagenidium giganteum ARSEF 373.</title>
        <authorList>
            <person name="Morgan W.R."/>
            <person name="Tartar A."/>
        </authorList>
    </citation>
    <scope>NUCLEOTIDE SEQUENCE</scope>
    <source>
        <strain evidence="2">ARSEF 373</strain>
    </source>
</reference>
<name>A0AAV2YHT2_9STRA</name>
<sequence>MELALNTSVNLAYKRSSFCLVHGWEARTLLDAMIPPKDNSSKEVDAARWRKKAMRHAYDIQLRLVKARAESANDRAKAKLTEREDGEFQAGDKVWLYYALVKEGMARKLAHLWHGPFVVECKVGVSAYKLQIEDADARFFPVVHVSRLKRFVCKVVRPTEQDFDEALLPEDSWEPDADAGEYEVEEIIDDKSERRTRTGRFIKRYLVRWKGYSEPTWVEESDLACGALLYEYDQRRRLERRRYAAQQADEDHL</sequence>
<dbReference type="InterPro" id="IPR016197">
    <property type="entry name" value="Chromo-like_dom_sf"/>
</dbReference>
<feature type="domain" description="Chromo" evidence="1">
    <location>
        <begin position="182"/>
        <end position="244"/>
    </location>
</feature>
<accession>A0AAV2YHT2</accession>
<dbReference type="EMBL" id="DAKRPA010000303">
    <property type="protein sequence ID" value="DAZ93615.1"/>
    <property type="molecule type" value="Genomic_DNA"/>
</dbReference>
<dbReference type="AlphaFoldDB" id="A0AAV2YHT2"/>
<evidence type="ECO:0000259" key="1">
    <source>
        <dbReference type="PROSITE" id="PS50013"/>
    </source>
</evidence>
<dbReference type="InterPro" id="IPR056924">
    <property type="entry name" value="SH3_Tf2-1"/>
</dbReference>
<dbReference type="SUPFAM" id="SSF54160">
    <property type="entry name" value="Chromo domain-like"/>
    <property type="match status" value="1"/>
</dbReference>
<dbReference type="Pfam" id="PF00385">
    <property type="entry name" value="Chromo"/>
    <property type="match status" value="1"/>
</dbReference>
<evidence type="ECO:0000313" key="2">
    <source>
        <dbReference type="EMBL" id="DAZ93615.1"/>
    </source>
</evidence>
<proteinExistence type="predicted"/>
<dbReference type="SMART" id="SM00298">
    <property type="entry name" value="CHROMO"/>
    <property type="match status" value="1"/>
</dbReference>
<dbReference type="Proteomes" id="UP001146120">
    <property type="component" value="Unassembled WGS sequence"/>
</dbReference>
<dbReference type="Pfam" id="PF24626">
    <property type="entry name" value="SH3_Tf2-1"/>
    <property type="match status" value="1"/>
</dbReference>
<dbReference type="InterPro" id="IPR000953">
    <property type="entry name" value="Chromo/chromo_shadow_dom"/>
</dbReference>
<evidence type="ECO:0000313" key="3">
    <source>
        <dbReference type="Proteomes" id="UP001146120"/>
    </source>
</evidence>
<protein>
    <recommendedName>
        <fullName evidence="1">Chromo domain-containing protein</fullName>
    </recommendedName>
</protein>
<dbReference type="PROSITE" id="PS50013">
    <property type="entry name" value="CHROMO_2"/>
    <property type="match status" value="1"/>
</dbReference>
<organism evidence="2 3">
    <name type="scientific">Lagenidium giganteum</name>
    <dbReference type="NCBI Taxonomy" id="4803"/>
    <lineage>
        <taxon>Eukaryota</taxon>
        <taxon>Sar</taxon>
        <taxon>Stramenopiles</taxon>
        <taxon>Oomycota</taxon>
        <taxon>Peronosporomycetes</taxon>
        <taxon>Pythiales</taxon>
        <taxon>Pythiaceae</taxon>
    </lineage>
</organism>
<keyword evidence="3" id="KW-1185">Reference proteome</keyword>
<comment type="caution">
    <text evidence="2">The sequence shown here is derived from an EMBL/GenBank/DDBJ whole genome shotgun (WGS) entry which is preliminary data.</text>
</comment>
<dbReference type="InterPro" id="IPR023780">
    <property type="entry name" value="Chromo_domain"/>
</dbReference>
<reference evidence="2" key="1">
    <citation type="submission" date="2022-11" db="EMBL/GenBank/DDBJ databases">
        <authorList>
            <person name="Morgan W.R."/>
            <person name="Tartar A."/>
        </authorList>
    </citation>
    <scope>NUCLEOTIDE SEQUENCE</scope>
    <source>
        <strain evidence="2">ARSEF 373</strain>
    </source>
</reference>
<dbReference type="Gene3D" id="2.40.50.40">
    <property type="match status" value="1"/>
</dbReference>